<comment type="caution">
    <text evidence="1">The sequence shown here is derived from an EMBL/GenBank/DDBJ whole genome shotgun (WGS) entry which is preliminary data.</text>
</comment>
<proteinExistence type="predicted"/>
<protein>
    <submittedName>
        <fullName evidence="1">Glycoside hydrolase</fullName>
    </submittedName>
</protein>
<reference evidence="1" key="2">
    <citation type="journal article" date="2023" name="IMA Fungus">
        <title>Comparative genomic study of the Penicillium genus elucidates a diverse pangenome and 15 lateral gene transfer events.</title>
        <authorList>
            <person name="Petersen C."/>
            <person name="Sorensen T."/>
            <person name="Nielsen M.R."/>
            <person name="Sondergaard T.E."/>
            <person name="Sorensen J.L."/>
            <person name="Fitzpatrick D.A."/>
            <person name="Frisvad J.C."/>
            <person name="Nielsen K.L."/>
        </authorList>
    </citation>
    <scope>NUCLEOTIDE SEQUENCE</scope>
    <source>
        <strain evidence="1">IBT 16125</strain>
    </source>
</reference>
<dbReference type="GeneID" id="81596396"/>
<dbReference type="EMBL" id="JAPVEA010000002">
    <property type="protein sequence ID" value="KAJ5461218.1"/>
    <property type="molecule type" value="Genomic_DNA"/>
</dbReference>
<dbReference type="Proteomes" id="UP001213681">
    <property type="component" value="Unassembled WGS sequence"/>
</dbReference>
<organism evidence="1 2">
    <name type="scientific">Penicillium daleae</name>
    <dbReference type="NCBI Taxonomy" id="63821"/>
    <lineage>
        <taxon>Eukaryota</taxon>
        <taxon>Fungi</taxon>
        <taxon>Dikarya</taxon>
        <taxon>Ascomycota</taxon>
        <taxon>Pezizomycotina</taxon>
        <taxon>Eurotiomycetes</taxon>
        <taxon>Eurotiomycetidae</taxon>
        <taxon>Eurotiales</taxon>
        <taxon>Aspergillaceae</taxon>
        <taxon>Penicillium</taxon>
    </lineage>
</organism>
<sequence length="96" mass="10695">MINEYGALDQEAPAGILWQISQFERNEGTRAASGPWNIVVNNMEALGFASDRNAYLLLHYWAVDQGLITYLFTNSSLNITIPKADPSGAFAFEFSY</sequence>
<keyword evidence="1" id="KW-0378">Hydrolase</keyword>
<accession>A0AAD6CDP2</accession>
<gene>
    <name evidence="1" type="ORF">N7458_002770</name>
</gene>
<reference evidence="1" key="1">
    <citation type="submission" date="2022-12" db="EMBL/GenBank/DDBJ databases">
        <authorList>
            <person name="Petersen C."/>
        </authorList>
    </citation>
    <scope>NUCLEOTIDE SEQUENCE</scope>
    <source>
        <strain evidence="1">IBT 16125</strain>
    </source>
</reference>
<name>A0AAD6CDP2_9EURO</name>
<evidence type="ECO:0000313" key="1">
    <source>
        <dbReference type="EMBL" id="KAJ5461218.1"/>
    </source>
</evidence>
<dbReference type="RefSeq" id="XP_056770260.1">
    <property type="nucleotide sequence ID" value="XM_056906153.1"/>
</dbReference>
<keyword evidence="2" id="KW-1185">Reference proteome</keyword>
<evidence type="ECO:0000313" key="2">
    <source>
        <dbReference type="Proteomes" id="UP001213681"/>
    </source>
</evidence>
<dbReference type="AlphaFoldDB" id="A0AAD6CDP2"/>
<dbReference type="GO" id="GO:0016787">
    <property type="term" value="F:hydrolase activity"/>
    <property type="evidence" value="ECO:0007669"/>
    <property type="project" value="UniProtKB-KW"/>
</dbReference>